<dbReference type="PRINTS" id="PR01009">
    <property type="entry name" value="FLGMRINGFLIF"/>
</dbReference>
<dbReference type="Pfam" id="PF01514">
    <property type="entry name" value="YscJ_FliF"/>
    <property type="match status" value="1"/>
</dbReference>
<proteinExistence type="inferred from homology"/>
<feature type="compositionally biased region" description="Low complexity" evidence="14">
    <location>
        <begin position="334"/>
        <end position="345"/>
    </location>
</feature>
<evidence type="ECO:0000256" key="5">
    <source>
        <dbReference type="ARBA" id="ARBA00017949"/>
    </source>
</evidence>
<dbReference type="GO" id="GO:0009431">
    <property type="term" value="C:bacterial-type flagellum basal body, MS ring"/>
    <property type="evidence" value="ECO:0007669"/>
    <property type="project" value="InterPro"/>
</dbReference>
<dbReference type="PANTHER" id="PTHR30046:SF0">
    <property type="entry name" value="FLAGELLAR M-RING PROTEIN"/>
    <property type="match status" value="1"/>
</dbReference>
<dbReference type="InterPro" id="IPR045851">
    <property type="entry name" value="AMP-bd_C_sf"/>
</dbReference>
<keyword evidence="18" id="KW-0282">Flagellum</keyword>
<organism evidence="18 19">
    <name type="scientific">Scandinavium goeteborgense</name>
    <dbReference type="NCBI Taxonomy" id="1851514"/>
    <lineage>
        <taxon>Bacteria</taxon>
        <taxon>Pseudomonadati</taxon>
        <taxon>Pseudomonadota</taxon>
        <taxon>Gammaproteobacteria</taxon>
        <taxon>Enterobacterales</taxon>
        <taxon>Enterobacteriaceae</taxon>
        <taxon>Scandinavium</taxon>
    </lineage>
</organism>
<dbReference type="InterPro" id="IPR013556">
    <property type="entry name" value="Flag_M-ring_C"/>
</dbReference>
<keyword evidence="19" id="KW-1185">Reference proteome</keyword>
<evidence type="ECO:0000256" key="7">
    <source>
        <dbReference type="ARBA" id="ARBA00022692"/>
    </source>
</evidence>
<evidence type="ECO:0000256" key="8">
    <source>
        <dbReference type="ARBA" id="ARBA00022989"/>
    </source>
</evidence>
<comment type="caution">
    <text evidence="18">The sequence shown here is derived from an EMBL/GenBank/DDBJ whole genome shotgun (WGS) entry which is preliminary data.</text>
</comment>
<dbReference type="Pfam" id="PF08345">
    <property type="entry name" value="YscJ_FliF_C"/>
    <property type="match status" value="1"/>
</dbReference>
<feature type="compositionally biased region" description="Low complexity" evidence="14">
    <location>
        <begin position="275"/>
        <end position="284"/>
    </location>
</feature>
<feature type="transmembrane region" description="Helical" evidence="15">
    <location>
        <begin position="461"/>
        <end position="482"/>
    </location>
</feature>
<dbReference type="AlphaFoldDB" id="A0A4R6EKR0"/>
<reference evidence="18 19" key="1">
    <citation type="submission" date="2019-03" db="EMBL/GenBank/DDBJ databases">
        <title>Genomic analyses of the natural microbiome of Caenorhabditis elegans.</title>
        <authorList>
            <person name="Samuel B."/>
        </authorList>
    </citation>
    <scope>NUCLEOTIDE SEQUENCE [LARGE SCALE GENOMIC DNA]</scope>
    <source>
        <strain evidence="18 19">BIGb0156</strain>
    </source>
</reference>
<comment type="similarity">
    <text evidence="4 12">Belongs to the FliF family.</text>
</comment>
<keyword evidence="13" id="KW-0175">Coiled coil</keyword>
<feature type="transmembrane region" description="Helical" evidence="15">
    <location>
        <begin position="29"/>
        <end position="49"/>
    </location>
</feature>
<dbReference type="InterPro" id="IPR043427">
    <property type="entry name" value="YscJ/FliF"/>
</dbReference>
<comment type="function">
    <text evidence="1 12">The M ring may be actively involved in energy transduction.</text>
</comment>
<comment type="subcellular location">
    <subcellularLocation>
        <location evidence="2 12">Bacterial flagellum basal body</location>
    </subcellularLocation>
    <subcellularLocation>
        <location evidence="3">Cell membrane</location>
        <topology evidence="3">Multi-pass membrane protein</topology>
    </subcellularLocation>
</comment>
<dbReference type="RefSeq" id="WP_133460870.1">
    <property type="nucleotide sequence ID" value="NZ_SNVX01000004.1"/>
</dbReference>
<feature type="coiled-coil region" evidence="13">
    <location>
        <begin position="498"/>
        <end position="530"/>
    </location>
</feature>
<keyword evidence="10 12" id="KW-0975">Bacterial flagellum</keyword>
<accession>A0A4R6EKR0</accession>
<dbReference type="GO" id="GO:0003774">
    <property type="term" value="F:cytoskeletal motor activity"/>
    <property type="evidence" value="ECO:0007669"/>
    <property type="project" value="InterPro"/>
</dbReference>
<dbReference type="GO" id="GO:0005886">
    <property type="term" value="C:plasma membrane"/>
    <property type="evidence" value="ECO:0007669"/>
    <property type="project" value="UniProtKB-SubCell"/>
</dbReference>
<dbReference type="Proteomes" id="UP000295530">
    <property type="component" value="Unassembled WGS sequence"/>
</dbReference>
<keyword evidence="18" id="KW-0969">Cilium</keyword>
<dbReference type="PIRSF" id="PIRSF004862">
    <property type="entry name" value="FliF"/>
    <property type="match status" value="1"/>
</dbReference>
<gene>
    <name evidence="18" type="ORF">EC847_10422</name>
</gene>
<dbReference type="PANTHER" id="PTHR30046">
    <property type="entry name" value="FLAGELLAR M-RING PROTEIN"/>
    <property type="match status" value="1"/>
</dbReference>
<evidence type="ECO:0000256" key="2">
    <source>
        <dbReference type="ARBA" id="ARBA00004117"/>
    </source>
</evidence>
<evidence type="ECO:0000313" key="19">
    <source>
        <dbReference type="Proteomes" id="UP000295530"/>
    </source>
</evidence>
<evidence type="ECO:0000256" key="14">
    <source>
        <dbReference type="SAM" id="MobiDB-lite"/>
    </source>
</evidence>
<protein>
    <recommendedName>
        <fullName evidence="5 12">Flagellar M-ring protein</fullName>
    </recommendedName>
</protein>
<comment type="subunit">
    <text evidence="11">The basal body constitutes a major portion of the flagellar organelle and consists of four rings (L,P,S, and M) mounted on a central rod. The M ring is integral to the inner membrane of the cell and may be connected to the flagellar rod via the S ring. The S (supramembrane ring) lies just distal to the M ring. The L and P rings lie in the outer membrane and the periplasmic space, respectively.</text>
</comment>
<dbReference type="InterPro" id="IPR006182">
    <property type="entry name" value="FliF_N_dom"/>
</dbReference>
<keyword evidence="9 15" id="KW-0472">Membrane</keyword>
<evidence type="ECO:0000256" key="4">
    <source>
        <dbReference type="ARBA" id="ARBA00007971"/>
    </source>
</evidence>
<feature type="domain" description="Flagellar M-ring N-terminal" evidence="16">
    <location>
        <begin position="50"/>
        <end position="224"/>
    </location>
</feature>
<feature type="region of interest" description="Disordered" evidence="14">
    <location>
        <begin position="275"/>
        <end position="374"/>
    </location>
</feature>
<keyword evidence="6" id="KW-1003">Cell membrane</keyword>
<keyword evidence="18" id="KW-0966">Cell projection</keyword>
<feature type="domain" description="Flagellar M-ring C-terminal" evidence="17">
    <location>
        <begin position="254"/>
        <end position="444"/>
    </location>
</feature>
<evidence type="ECO:0000256" key="15">
    <source>
        <dbReference type="SAM" id="Phobius"/>
    </source>
</evidence>
<sequence length="565" mass="62415">MSATLNGLTNNPTERMKSAMSWLRNSPKLLLVVCAAAALSVMIALMFWAKEPGYRVLFSNITDEDGGAIVAQLTQMNVPYRIDTPGGVIMVPESQVHEARMKLAQQGLPKGGSVGFELLDQEKFGISQFSEQVNYQRALEGELSRTIENLGPIQSARVHLAVPKPSMFVREQKLPTASVTVNLIQGRTLDEGQVVAITHLISSAVTGLPAENVTIVDQRGNLLTQSGVRGLQTSQLKYTSELESDYQQRIQRILAPLVGDSNIRAQVTAQVDFTQQEQTQEQYQPNSDPQKMAIRSRQASLAEQGNGSRVGGVPGALSNSPPAPATAPVTQPLNTPAPANGAATADPKRTTTVGGRETAQPFNNRSDETTNFEVDRTLTHTKSNAGRIERLSVAVVINHLPQGEEGKAGPLKDEELARINALVKEAIGYSDQRGDSVNIMNSAFNGVLEEPLPPFWQQDRFHALLMSIARYLVIAIIAWVMWRKLVQPAWARHQETSIRRMEMEKEAREEQLAEKKLASEKEARERAQQRVDTELTTQQLRELAEQEPRVIALVIRQWMNKELKS</sequence>
<evidence type="ECO:0000256" key="13">
    <source>
        <dbReference type="SAM" id="Coils"/>
    </source>
</evidence>
<keyword evidence="7 15" id="KW-0812">Transmembrane</keyword>
<evidence type="ECO:0000313" key="18">
    <source>
        <dbReference type="EMBL" id="TDN59421.1"/>
    </source>
</evidence>
<evidence type="ECO:0000256" key="1">
    <source>
        <dbReference type="ARBA" id="ARBA00003820"/>
    </source>
</evidence>
<dbReference type="Gene3D" id="3.30.300.30">
    <property type="match status" value="1"/>
</dbReference>
<dbReference type="EMBL" id="SNVX01000004">
    <property type="protein sequence ID" value="TDN59421.1"/>
    <property type="molecule type" value="Genomic_DNA"/>
</dbReference>
<evidence type="ECO:0000259" key="16">
    <source>
        <dbReference type="Pfam" id="PF01514"/>
    </source>
</evidence>
<feature type="compositionally biased region" description="Polar residues" evidence="14">
    <location>
        <begin position="297"/>
        <end position="307"/>
    </location>
</feature>
<dbReference type="NCBIfam" id="TIGR00206">
    <property type="entry name" value="fliF"/>
    <property type="match status" value="1"/>
</dbReference>
<feature type="compositionally biased region" description="Basic and acidic residues" evidence="14">
    <location>
        <begin position="365"/>
        <end position="374"/>
    </location>
</feature>
<dbReference type="InterPro" id="IPR000067">
    <property type="entry name" value="FlgMring_FliF"/>
</dbReference>
<dbReference type="OrthoDB" id="8554211at2"/>
<evidence type="ECO:0000256" key="11">
    <source>
        <dbReference type="ARBA" id="ARBA00025936"/>
    </source>
</evidence>
<keyword evidence="8 15" id="KW-1133">Transmembrane helix</keyword>
<dbReference type="GO" id="GO:0071973">
    <property type="term" value="P:bacterial-type flagellum-dependent cell motility"/>
    <property type="evidence" value="ECO:0007669"/>
    <property type="project" value="InterPro"/>
</dbReference>
<name>A0A4R6EKR0_SCAGO</name>
<evidence type="ECO:0000256" key="6">
    <source>
        <dbReference type="ARBA" id="ARBA00022475"/>
    </source>
</evidence>
<evidence type="ECO:0000259" key="17">
    <source>
        <dbReference type="Pfam" id="PF08345"/>
    </source>
</evidence>
<evidence type="ECO:0000256" key="12">
    <source>
        <dbReference type="PIRNR" id="PIRNR004862"/>
    </source>
</evidence>
<evidence type="ECO:0000256" key="9">
    <source>
        <dbReference type="ARBA" id="ARBA00023136"/>
    </source>
</evidence>
<evidence type="ECO:0000256" key="3">
    <source>
        <dbReference type="ARBA" id="ARBA00004651"/>
    </source>
</evidence>
<evidence type="ECO:0000256" key="10">
    <source>
        <dbReference type="ARBA" id="ARBA00023143"/>
    </source>
</evidence>